<dbReference type="EMBL" id="CM056744">
    <property type="protein sequence ID" value="KAJ8664576.1"/>
    <property type="molecule type" value="Genomic_DNA"/>
</dbReference>
<comment type="caution">
    <text evidence="1">The sequence shown here is derived from an EMBL/GenBank/DDBJ whole genome shotgun (WGS) entry which is preliminary data.</text>
</comment>
<name>A0ACC2N170_9HYME</name>
<gene>
    <name evidence="1" type="ORF">QAD02_006238</name>
</gene>
<organism evidence="1 2">
    <name type="scientific">Eretmocerus hayati</name>
    <dbReference type="NCBI Taxonomy" id="131215"/>
    <lineage>
        <taxon>Eukaryota</taxon>
        <taxon>Metazoa</taxon>
        <taxon>Ecdysozoa</taxon>
        <taxon>Arthropoda</taxon>
        <taxon>Hexapoda</taxon>
        <taxon>Insecta</taxon>
        <taxon>Pterygota</taxon>
        <taxon>Neoptera</taxon>
        <taxon>Endopterygota</taxon>
        <taxon>Hymenoptera</taxon>
        <taxon>Apocrita</taxon>
        <taxon>Proctotrupomorpha</taxon>
        <taxon>Chalcidoidea</taxon>
        <taxon>Aphelinidae</taxon>
        <taxon>Aphelininae</taxon>
        <taxon>Eretmocerus</taxon>
    </lineage>
</organism>
<dbReference type="Proteomes" id="UP001239111">
    <property type="component" value="Chromosome 4"/>
</dbReference>
<evidence type="ECO:0000313" key="1">
    <source>
        <dbReference type="EMBL" id="KAJ8664576.1"/>
    </source>
</evidence>
<sequence length="154" mass="16963">MGQNRLTFPTILSLLLVTLVSSSFRESNQGRNGLSDVYRTKIPIPCVPATLSVDSVKDPSIKSCDINNATDTNVMDQNSKEETTTTKTTELISIKDFPLRLCSSKLSDMVKMVCKGKYYQGEAGQYGSNRNSTGMASECCLKTCTLRYLESYCA</sequence>
<proteinExistence type="predicted"/>
<protein>
    <submittedName>
        <fullName evidence="1">Uncharacterized protein</fullName>
    </submittedName>
</protein>
<keyword evidence="2" id="KW-1185">Reference proteome</keyword>
<evidence type="ECO:0000313" key="2">
    <source>
        <dbReference type="Proteomes" id="UP001239111"/>
    </source>
</evidence>
<reference evidence="1" key="1">
    <citation type="submission" date="2023-04" db="EMBL/GenBank/DDBJ databases">
        <title>A chromosome-level genome assembly of the parasitoid wasp Eretmocerus hayati.</title>
        <authorList>
            <person name="Zhong Y."/>
            <person name="Liu S."/>
            <person name="Liu Y."/>
        </authorList>
    </citation>
    <scope>NUCLEOTIDE SEQUENCE</scope>
    <source>
        <strain evidence="1">ZJU_SS_LIU_2023</strain>
    </source>
</reference>
<accession>A0ACC2N170</accession>